<dbReference type="AlphaFoldDB" id="A0A7E4VUT4"/>
<dbReference type="SMART" id="SM00875">
    <property type="entry name" value="BACK"/>
    <property type="match status" value="1"/>
</dbReference>
<dbReference type="Pfam" id="PF00651">
    <property type="entry name" value="BTB"/>
    <property type="match status" value="1"/>
</dbReference>
<dbReference type="InterPro" id="IPR008979">
    <property type="entry name" value="Galactose-bd-like_sf"/>
</dbReference>
<reference evidence="2" key="1">
    <citation type="journal article" date="2013" name="Genetics">
        <title>The draft genome and transcriptome of Panagrellus redivivus are shaped by the harsh demands of a free-living lifestyle.</title>
        <authorList>
            <person name="Srinivasan J."/>
            <person name="Dillman A.R."/>
            <person name="Macchietto M.G."/>
            <person name="Heikkinen L."/>
            <person name="Lakso M."/>
            <person name="Fracchia K.M."/>
            <person name="Antoshechkin I."/>
            <person name="Mortazavi A."/>
            <person name="Wong G."/>
            <person name="Sternberg P.W."/>
        </authorList>
    </citation>
    <scope>NUCLEOTIDE SEQUENCE [LARGE SCALE GENOMIC DNA]</scope>
    <source>
        <strain evidence="2">MT8872</strain>
    </source>
</reference>
<dbReference type="PROSITE" id="PS50097">
    <property type="entry name" value="BTB"/>
    <property type="match status" value="1"/>
</dbReference>
<keyword evidence="2" id="KW-1185">Reference proteome</keyword>
<reference evidence="3" key="2">
    <citation type="submission" date="2020-10" db="UniProtKB">
        <authorList>
            <consortium name="WormBaseParasite"/>
        </authorList>
    </citation>
    <scope>IDENTIFICATION</scope>
</reference>
<dbReference type="InterPro" id="IPR000210">
    <property type="entry name" value="BTB/POZ_dom"/>
</dbReference>
<sequence>MATPADRFVEQLGALYLSDTLSDVTIVIGDFEIPAHRVILAQRCQYFQTMFGRGVVDANSRVELLDVPIDGFNSVLQWIYTSAIELVSLGNAFEVIHVAHTLQITELVNLAADYFAQNCRLENVCFILNDAVQLSLNRLTAFAIQYMRKELCRILNHVSFAALSPDALNVVLTQCVLSASNGDIFRAVLNWMRANPAKRDNFPDIMKNVPLSSITLEDLASVPADMIEPQVIVGVFREQQVTGGPLYKVEDENVALYGAEVAIDGQKSLFNPADVLEHRRGTSGIFINLGHRYMLNYLKMTLLKSFGSYWISVSEDNVEWTRIIDHSRYVCRSLQELYFQERPVRYIRIQGSASSVAVFSISHFEVFYTSRYQGEFEVDPESTLLIPSNNIISQNSIIKSTKLTSNPYSDGFLVQLAQPYLLDSMRLCLLGITRYSYNLEVSTDYVIWRHVASEENVESWRHIHFEKQPVVFIKISVPLNYITLLSEGLRLQCPASRED</sequence>
<evidence type="ECO:0000313" key="3">
    <source>
        <dbReference type="WBParaSite" id="Pan_g2655.t1"/>
    </source>
</evidence>
<dbReference type="GO" id="GO:0005737">
    <property type="term" value="C:cytoplasm"/>
    <property type="evidence" value="ECO:0007669"/>
    <property type="project" value="TreeGrafter"/>
</dbReference>
<accession>A0A7E4VUT4</accession>
<dbReference type="SMART" id="SM00225">
    <property type="entry name" value="BTB"/>
    <property type="match status" value="1"/>
</dbReference>
<dbReference type="WBParaSite" id="Pan_g2655.t1">
    <property type="protein sequence ID" value="Pan_g2655.t1"/>
    <property type="gene ID" value="Pan_g2655"/>
</dbReference>
<dbReference type="GO" id="GO:0048512">
    <property type="term" value="P:circadian behavior"/>
    <property type="evidence" value="ECO:0007669"/>
    <property type="project" value="TreeGrafter"/>
</dbReference>
<evidence type="ECO:0000259" key="1">
    <source>
        <dbReference type="PROSITE" id="PS50097"/>
    </source>
</evidence>
<name>A0A7E4VUT4_PANRE</name>
<dbReference type="PANTHER" id="PTHR46306:SF1">
    <property type="entry name" value="BTB_POZ DOMAIN-CONTAINING PROTEIN 9"/>
    <property type="match status" value="1"/>
</dbReference>
<dbReference type="Gene3D" id="2.60.120.260">
    <property type="entry name" value="Galactose-binding domain-like"/>
    <property type="match status" value="1"/>
</dbReference>
<dbReference type="PANTHER" id="PTHR46306">
    <property type="entry name" value="BTB/POZ DOMAIN-CONTAINING PROTEIN 9"/>
    <property type="match status" value="1"/>
</dbReference>
<organism evidence="2 3">
    <name type="scientific">Panagrellus redivivus</name>
    <name type="common">Microworm</name>
    <dbReference type="NCBI Taxonomy" id="6233"/>
    <lineage>
        <taxon>Eukaryota</taxon>
        <taxon>Metazoa</taxon>
        <taxon>Ecdysozoa</taxon>
        <taxon>Nematoda</taxon>
        <taxon>Chromadorea</taxon>
        <taxon>Rhabditida</taxon>
        <taxon>Tylenchina</taxon>
        <taxon>Panagrolaimomorpha</taxon>
        <taxon>Panagrolaimoidea</taxon>
        <taxon>Panagrolaimidae</taxon>
        <taxon>Panagrellus</taxon>
    </lineage>
</organism>
<dbReference type="GO" id="GO:0008344">
    <property type="term" value="P:adult locomotory behavior"/>
    <property type="evidence" value="ECO:0007669"/>
    <property type="project" value="TreeGrafter"/>
</dbReference>
<feature type="domain" description="BTB" evidence="1">
    <location>
        <begin position="22"/>
        <end position="88"/>
    </location>
</feature>
<dbReference type="InterPro" id="IPR011705">
    <property type="entry name" value="BACK"/>
</dbReference>
<dbReference type="SUPFAM" id="SSF54695">
    <property type="entry name" value="POZ domain"/>
    <property type="match status" value="1"/>
</dbReference>
<dbReference type="Pfam" id="PF07707">
    <property type="entry name" value="BACK"/>
    <property type="match status" value="1"/>
</dbReference>
<dbReference type="Proteomes" id="UP000492821">
    <property type="component" value="Unassembled WGS sequence"/>
</dbReference>
<dbReference type="GO" id="GO:0050804">
    <property type="term" value="P:modulation of chemical synaptic transmission"/>
    <property type="evidence" value="ECO:0007669"/>
    <property type="project" value="TreeGrafter"/>
</dbReference>
<dbReference type="InterPro" id="IPR052407">
    <property type="entry name" value="BTB_POZ_domain_cont_9"/>
</dbReference>
<dbReference type="SUPFAM" id="SSF49785">
    <property type="entry name" value="Galactose-binding domain-like"/>
    <property type="match status" value="1"/>
</dbReference>
<dbReference type="Gene3D" id="3.30.710.10">
    <property type="entry name" value="Potassium Channel Kv1.1, Chain A"/>
    <property type="match status" value="1"/>
</dbReference>
<dbReference type="InterPro" id="IPR011333">
    <property type="entry name" value="SKP1/BTB/POZ_sf"/>
</dbReference>
<dbReference type="Gene3D" id="1.25.40.420">
    <property type="match status" value="1"/>
</dbReference>
<proteinExistence type="predicted"/>
<protein>
    <submittedName>
        <fullName evidence="3">BTB domain-containing protein</fullName>
    </submittedName>
</protein>
<evidence type="ECO:0000313" key="2">
    <source>
        <dbReference type="Proteomes" id="UP000492821"/>
    </source>
</evidence>